<feature type="domain" description="Metallo-beta-lactamase" evidence="2">
    <location>
        <begin position="18"/>
        <end position="211"/>
    </location>
</feature>
<name>A0A0M0KHG8_ALKHA</name>
<dbReference type="GO" id="GO:0042781">
    <property type="term" value="F:3'-tRNA processing endoribonuclease activity"/>
    <property type="evidence" value="ECO:0007669"/>
    <property type="project" value="TreeGrafter"/>
</dbReference>
<dbReference type="GeneID" id="87598524"/>
<dbReference type="SMART" id="SM00849">
    <property type="entry name" value="Lactamase_B"/>
    <property type="match status" value="1"/>
</dbReference>
<dbReference type="CDD" id="cd07716">
    <property type="entry name" value="RNaseZ_short-form-like_MBL-fold"/>
    <property type="match status" value="1"/>
</dbReference>
<proteinExistence type="predicted"/>
<dbReference type="EMBL" id="LILD01000001">
    <property type="protein sequence ID" value="KOO38244.1"/>
    <property type="molecule type" value="Genomic_DNA"/>
</dbReference>
<dbReference type="OMA" id="HIPPWTD"/>
<evidence type="ECO:0000259" key="2">
    <source>
        <dbReference type="SMART" id="SM00849"/>
    </source>
</evidence>
<evidence type="ECO:0000313" key="3">
    <source>
        <dbReference type="EMBL" id="KOO38244.1"/>
    </source>
</evidence>
<sequence>MKLTVIGYWHGYPGREGATSGYLLEQGETKLLLDCGSGVLSHVQAYCPLEELDGIVLSHYHQDHMADIGVFHYARLLQAGQGRIKKQATIYGHRDDPETFSSLSYKHVVRSETYDGLNPKVIGPFQFSFFKTKHPVPCYAMRIEVEGQSLVYTADTSYFAELANFAEGCDLLIAECSAYGGTDLSDYGHMNSFDVGILAERTNARQLLLTHLPHHGQHEQLVAEVKTKYQGEIFLANTGWVKEW</sequence>
<gene>
    <name evidence="3" type="ORF">AMD02_04735</name>
</gene>
<dbReference type="PATRIC" id="fig|136160.3.peg.1222"/>
<keyword evidence="1" id="KW-0862">Zinc</keyword>
<evidence type="ECO:0000256" key="1">
    <source>
        <dbReference type="ARBA" id="ARBA00022833"/>
    </source>
</evidence>
<dbReference type="PANTHER" id="PTHR46018">
    <property type="entry name" value="ZINC PHOSPHODIESTERASE ELAC PROTEIN 1"/>
    <property type="match status" value="1"/>
</dbReference>
<dbReference type="Pfam" id="PF12706">
    <property type="entry name" value="Lactamase_B_2"/>
    <property type="match status" value="1"/>
</dbReference>
<dbReference type="PANTHER" id="PTHR46018:SF4">
    <property type="entry name" value="METALLO-HYDROLASE YHFI-RELATED"/>
    <property type="match status" value="1"/>
</dbReference>
<comment type="caution">
    <text evidence="3">The sequence shown here is derived from an EMBL/GenBank/DDBJ whole genome shotgun (WGS) entry which is preliminary data.</text>
</comment>
<dbReference type="Gene3D" id="3.60.15.10">
    <property type="entry name" value="Ribonuclease Z/Hydroxyacylglutathione hydrolase-like"/>
    <property type="match status" value="1"/>
</dbReference>
<protein>
    <recommendedName>
        <fullName evidence="2">Metallo-beta-lactamase domain-containing protein</fullName>
    </recommendedName>
</protein>
<reference evidence="3" key="1">
    <citation type="submission" date="2015-08" db="EMBL/GenBank/DDBJ databases">
        <title>Complete DNA Sequence of Pseudomonas syringae pv. actinidiae, the Causal Agent of Kiwifruit Canker Disease.</title>
        <authorList>
            <person name="Rikkerink E.H.A."/>
            <person name="Fineran P.C."/>
        </authorList>
    </citation>
    <scope>NUCLEOTIDE SEQUENCE</scope>
    <source>
        <strain evidence="3">DSM 13666</strain>
    </source>
</reference>
<accession>A0A0M0KHG8</accession>
<dbReference type="RefSeq" id="WP_010899146.1">
    <property type="nucleotide sequence ID" value="NZ_CP040441.1"/>
</dbReference>
<dbReference type="InterPro" id="IPR001279">
    <property type="entry name" value="Metallo-B-lactamas"/>
</dbReference>
<dbReference type="InterPro" id="IPR036866">
    <property type="entry name" value="RibonucZ/Hydroxyglut_hydro"/>
</dbReference>
<accession>A0A4Y7WSW9</accession>
<organism evidence="3">
    <name type="scientific">Halalkalibacterium halodurans</name>
    <name type="common">Bacillus halodurans</name>
    <dbReference type="NCBI Taxonomy" id="86665"/>
    <lineage>
        <taxon>Bacteria</taxon>
        <taxon>Bacillati</taxon>
        <taxon>Bacillota</taxon>
        <taxon>Bacilli</taxon>
        <taxon>Bacillales</taxon>
        <taxon>Bacillaceae</taxon>
        <taxon>Halalkalibacterium (ex Joshi et al. 2022)</taxon>
    </lineage>
</organism>
<dbReference type="SUPFAM" id="SSF56281">
    <property type="entry name" value="Metallo-hydrolase/oxidoreductase"/>
    <property type="match status" value="1"/>
</dbReference>
<dbReference type="AlphaFoldDB" id="A0A0M0KHG8"/>